<accession>A0A6A7BGQ5</accession>
<protein>
    <submittedName>
        <fullName evidence="1">Uncharacterized protein</fullName>
    </submittedName>
</protein>
<name>A0A6A7BGQ5_9PLEO</name>
<gene>
    <name evidence="1" type="ORF">T440DRAFT_464706</name>
</gene>
<reference evidence="1" key="1">
    <citation type="submission" date="2020-01" db="EMBL/GenBank/DDBJ databases">
        <authorList>
            <consortium name="DOE Joint Genome Institute"/>
            <person name="Haridas S."/>
            <person name="Albert R."/>
            <person name="Binder M."/>
            <person name="Bloem J."/>
            <person name="Labutti K."/>
            <person name="Salamov A."/>
            <person name="Andreopoulos B."/>
            <person name="Baker S.E."/>
            <person name="Barry K."/>
            <person name="Bills G."/>
            <person name="Bluhm B.H."/>
            <person name="Cannon C."/>
            <person name="Castanera R."/>
            <person name="Culley D.E."/>
            <person name="Daum C."/>
            <person name="Ezra D."/>
            <person name="Gonzalez J.B."/>
            <person name="Henrissat B."/>
            <person name="Kuo A."/>
            <person name="Liang C."/>
            <person name="Lipzen A."/>
            <person name="Lutzoni F."/>
            <person name="Magnuson J."/>
            <person name="Mondo S."/>
            <person name="Nolan M."/>
            <person name="Ohm R."/>
            <person name="Pangilinan J."/>
            <person name="Park H.-J."/>
            <person name="Ramirez L."/>
            <person name="Alfaro M."/>
            <person name="Sun H."/>
            <person name="Tritt A."/>
            <person name="Yoshinaga Y."/>
            <person name="Zwiers L.-H."/>
            <person name="Turgeon B.G."/>
            <person name="Goodwin S.B."/>
            <person name="Spatafora J.W."/>
            <person name="Crous P.W."/>
            <person name="Grigoriev I.V."/>
        </authorList>
    </citation>
    <scope>NUCLEOTIDE SEQUENCE</scope>
    <source>
        <strain evidence="1">IPT5</strain>
    </source>
</reference>
<dbReference type="EMBL" id="MU006292">
    <property type="protein sequence ID" value="KAF2854553.1"/>
    <property type="molecule type" value="Genomic_DNA"/>
</dbReference>
<sequence length="83" mass="9697">MALVKFKKILKPDNFVELDPPEHEDLIANPKFVHWHSVRHGEIGWGFDKHDCLSLYTTKFVDSTVLEEVLYVKRAEFVVKVES</sequence>
<organism evidence="1 2">
    <name type="scientific">Plenodomus tracheiphilus IPT5</name>
    <dbReference type="NCBI Taxonomy" id="1408161"/>
    <lineage>
        <taxon>Eukaryota</taxon>
        <taxon>Fungi</taxon>
        <taxon>Dikarya</taxon>
        <taxon>Ascomycota</taxon>
        <taxon>Pezizomycotina</taxon>
        <taxon>Dothideomycetes</taxon>
        <taxon>Pleosporomycetidae</taxon>
        <taxon>Pleosporales</taxon>
        <taxon>Pleosporineae</taxon>
        <taxon>Leptosphaeriaceae</taxon>
        <taxon>Plenodomus</taxon>
    </lineage>
</organism>
<evidence type="ECO:0000313" key="1">
    <source>
        <dbReference type="EMBL" id="KAF2854553.1"/>
    </source>
</evidence>
<dbReference type="Proteomes" id="UP000799423">
    <property type="component" value="Unassembled WGS sequence"/>
</dbReference>
<dbReference type="AlphaFoldDB" id="A0A6A7BGQ5"/>
<keyword evidence="2" id="KW-1185">Reference proteome</keyword>
<dbReference type="OrthoDB" id="3771551at2759"/>
<feature type="non-terminal residue" evidence="1">
    <location>
        <position position="1"/>
    </location>
</feature>
<proteinExistence type="predicted"/>
<evidence type="ECO:0000313" key="2">
    <source>
        <dbReference type="Proteomes" id="UP000799423"/>
    </source>
</evidence>